<sequence>MTPNIAILGSGTFAKASYLPALLALHGDTLNFHSIWSRSAESAQSLLSVAQEESSSISPKLESGDQGLEGILSDPEIDGVLLVLPITSQPDLVIRALKAGKHVLSEKPLAKDVKDAKELVETYEREYKPKGLIWRVAENYSHEPILRDAGELIRSTPGLGPILFWNLNFQAFVEDGSKYQKTAWRTIPDYQGGFLLDGGVHWTALLRVVLPESARPSSIISLSSLHRTHLLPHDTLQAISLPPKSSTNEAHGPKTKLTTAVNDESKVPGGIGKSSPRGQITFSFGGPNIPQDKAIPNGIRISFLNAVIDVQSGFNEQTNERIFSIEVIPGEGTGVKAFKKEGKMDGVQIEIDHFAKAIRDLKSGKKLSEDDESNYAKPRDSLWDLAVLEAMLKSNGKEVSVDV</sequence>
<dbReference type="GO" id="GO:0006740">
    <property type="term" value="P:NADPH regeneration"/>
    <property type="evidence" value="ECO:0007669"/>
    <property type="project" value="TreeGrafter"/>
</dbReference>
<dbReference type="InterPro" id="IPR036291">
    <property type="entry name" value="NAD(P)-bd_dom_sf"/>
</dbReference>
<protein>
    <recommendedName>
        <fullName evidence="1">Gfo/Idh/MocA-like oxidoreductase N-terminal domain-containing protein</fullName>
    </recommendedName>
</protein>
<dbReference type="Gene3D" id="3.30.360.10">
    <property type="entry name" value="Dihydrodipicolinate Reductase, domain 2"/>
    <property type="match status" value="1"/>
</dbReference>
<evidence type="ECO:0000313" key="2">
    <source>
        <dbReference type="EMBL" id="OCF57339.1"/>
    </source>
</evidence>
<gene>
    <name evidence="2" type="ORF">L486_04795</name>
</gene>
<dbReference type="InterPro" id="IPR000683">
    <property type="entry name" value="Gfo/Idh/MocA-like_OxRdtase_N"/>
</dbReference>
<organism evidence="2 3">
    <name type="scientific">Kwoniella mangroviensis CBS 10435</name>
    <dbReference type="NCBI Taxonomy" id="1331196"/>
    <lineage>
        <taxon>Eukaryota</taxon>
        <taxon>Fungi</taxon>
        <taxon>Dikarya</taxon>
        <taxon>Basidiomycota</taxon>
        <taxon>Agaricomycotina</taxon>
        <taxon>Tremellomycetes</taxon>
        <taxon>Tremellales</taxon>
        <taxon>Cryptococcaceae</taxon>
        <taxon>Kwoniella</taxon>
    </lineage>
</organism>
<dbReference type="PANTHER" id="PTHR42840:SF5">
    <property type="entry name" value="NAD(P)-BINDING ROSSMANN-FOLD SUPERFAMILY PROTEIN"/>
    <property type="match status" value="1"/>
</dbReference>
<proteinExistence type="predicted"/>
<evidence type="ECO:0000313" key="3">
    <source>
        <dbReference type="Proteomes" id="UP000092583"/>
    </source>
</evidence>
<name>A0A1B9IP34_9TREE</name>
<evidence type="ECO:0000259" key="1">
    <source>
        <dbReference type="Pfam" id="PF01408"/>
    </source>
</evidence>
<dbReference type="Proteomes" id="UP000092583">
    <property type="component" value="Unassembled WGS sequence"/>
</dbReference>
<reference evidence="2 3" key="1">
    <citation type="submission" date="2013-07" db="EMBL/GenBank/DDBJ databases">
        <title>The Genome Sequence of Kwoniella mangroviensis CBS10435.</title>
        <authorList>
            <consortium name="The Broad Institute Genome Sequencing Platform"/>
            <person name="Cuomo C."/>
            <person name="Litvintseva A."/>
            <person name="Chen Y."/>
            <person name="Heitman J."/>
            <person name="Sun S."/>
            <person name="Springer D."/>
            <person name="Dromer F."/>
            <person name="Young S.K."/>
            <person name="Zeng Q."/>
            <person name="Gargeya S."/>
            <person name="Fitzgerald M."/>
            <person name="Abouelleil A."/>
            <person name="Alvarado L."/>
            <person name="Berlin A.M."/>
            <person name="Chapman S.B."/>
            <person name="Dewar J."/>
            <person name="Goldberg J."/>
            <person name="Griggs A."/>
            <person name="Gujja S."/>
            <person name="Hansen M."/>
            <person name="Howarth C."/>
            <person name="Imamovic A."/>
            <person name="Larimer J."/>
            <person name="McCowan C."/>
            <person name="Murphy C."/>
            <person name="Pearson M."/>
            <person name="Priest M."/>
            <person name="Roberts A."/>
            <person name="Saif S."/>
            <person name="Shea T."/>
            <person name="Sykes S."/>
            <person name="Wortman J."/>
            <person name="Nusbaum C."/>
            <person name="Birren B."/>
        </authorList>
    </citation>
    <scope>NUCLEOTIDE SEQUENCE [LARGE SCALE GENOMIC DNA]</scope>
    <source>
        <strain evidence="2 3">CBS 10435</strain>
    </source>
</reference>
<dbReference type="SUPFAM" id="SSF51735">
    <property type="entry name" value="NAD(P)-binding Rossmann-fold domains"/>
    <property type="match status" value="1"/>
</dbReference>
<accession>A0A1B9IP34</accession>
<dbReference type="PANTHER" id="PTHR42840">
    <property type="entry name" value="NAD(P)-BINDING ROSSMANN-FOLD SUPERFAMILY PROTEIN-RELATED"/>
    <property type="match status" value="1"/>
</dbReference>
<dbReference type="GO" id="GO:0005737">
    <property type="term" value="C:cytoplasm"/>
    <property type="evidence" value="ECO:0007669"/>
    <property type="project" value="TreeGrafter"/>
</dbReference>
<dbReference type="SUPFAM" id="SSF55347">
    <property type="entry name" value="Glyceraldehyde-3-phosphate dehydrogenase-like, C-terminal domain"/>
    <property type="match status" value="1"/>
</dbReference>
<dbReference type="AlphaFoldDB" id="A0A1B9IP34"/>
<dbReference type="GO" id="GO:0016491">
    <property type="term" value="F:oxidoreductase activity"/>
    <property type="evidence" value="ECO:0007669"/>
    <property type="project" value="TreeGrafter"/>
</dbReference>
<dbReference type="EMBL" id="KI669463">
    <property type="protein sequence ID" value="OCF57339.1"/>
    <property type="molecule type" value="Genomic_DNA"/>
</dbReference>
<dbReference type="Pfam" id="PF01408">
    <property type="entry name" value="GFO_IDH_MocA"/>
    <property type="match status" value="1"/>
</dbReference>
<keyword evidence="3" id="KW-1185">Reference proteome</keyword>
<feature type="domain" description="Gfo/Idh/MocA-like oxidoreductase N-terminal" evidence="1">
    <location>
        <begin position="4"/>
        <end position="126"/>
    </location>
</feature>
<dbReference type="OrthoDB" id="64915at2759"/>
<reference evidence="3" key="2">
    <citation type="submission" date="2013-12" db="EMBL/GenBank/DDBJ databases">
        <title>Evolution of pathogenesis and genome organization in the Tremellales.</title>
        <authorList>
            <person name="Cuomo C."/>
            <person name="Litvintseva A."/>
            <person name="Heitman J."/>
            <person name="Chen Y."/>
            <person name="Sun S."/>
            <person name="Springer D."/>
            <person name="Dromer F."/>
            <person name="Young S."/>
            <person name="Zeng Q."/>
            <person name="Chapman S."/>
            <person name="Gujja S."/>
            <person name="Saif S."/>
            <person name="Birren B."/>
        </authorList>
    </citation>
    <scope>NUCLEOTIDE SEQUENCE [LARGE SCALE GENOMIC DNA]</scope>
    <source>
        <strain evidence="3">CBS 10435</strain>
    </source>
</reference>
<dbReference type="Gene3D" id="3.40.50.720">
    <property type="entry name" value="NAD(P)-binding Rossmann-like Domain"/>
    <property type="match status" value="1"/>
</dbReference>
<dbReference type="GO" id="GO:0000166">
    <property type="term" value="F:nucleotide binding"/>
    <property type="evidence" value="ECO:0007669"/>
    <property type="project" value="InterPro"/>
</dbReference>
<dbReference type="STRING" id="1331196.A0A1B9IP34"/>